<dbReference type="GO" id="GO:0008233">
    <property type="term" value="F:peptidase activity"/>
    <property type="evidence" value="ECO:0007669"/>
    <property type="project" value="UniProtKB-KW"/>
</dbReference>
<proteinExistence type="predicted"/>
<dbReference type="Proteomes" id="UP000199564">
    <property type="component" value="Unassembled WGS sequence"/>
</dbReference>
<dbReference type="SMART" id="SM00460">
    <property type="entry name" value="TGc"/>
    <property type="match status" value="1"/>
</dbReference>
<feature type="domain" description="Transglutaminase-like" evidence="1">
    <location>
        <begin position="175"/>
        <end position="239"/>
    </location>
</feature>
<dbReference type="AlphaFoldDB" id="A0A1I5IXJ0"/>
<protein>
    <submittedName>
        <fullName evidence="2">Transglutaminase-like enzyme, putative cysteine protease</fullName>
    </submittedName>
</protein>
<dbReference type="Pfam" id="PF08379">
    <property type="entry name" value="Bact_transglu_N"/>
    <property type="match status" value="1"/>
</dbReference>
<dbReference type="GO" id="GO:0006508">
    <property type="term" value="P:proteolysis"/>
    <property type="evidence" value="ECO:0007669"/>
    <property type="project" value="UniProtKB-KW"/>
</dbReference>
<organism evidence="2 3">
    <name type="scientific">Algoriphagus ornithinivorans</name>
    <dbReference type="NCBI Taxonomy" id="226506"/>
    <lineage>
        <taxon>Bacteria</taxon>
        <taxon>Pseudomonadati</taxon>
        <taxon>Bacteroidota</taxon>
        <taxon>Cytophagia</taxon>
        <taxon>Cytophagales</taxon>
        <taxon>Cyclobacteriaceae</taxon>
        <taxon>Algoriphagus</taxon>
    </lineage>
</organism>
<dbReference type="PANTHER" id="PTHR33490">
    <property type="entry name" value="BLR5614 PROTEIN-RELATED"/>
    <property type="match status" value="1"/>
</dbReference>
<dbReference type="InterPro" id="IPR002931">
    <property type="entry name" value="Transglutaminase-like"/>
</dbReference>
<dbReference type="RefSeq" id="WP_091655213.1">
    <property type="nucleotide sequence ID" value="NZ_FOVW01000010.1"/>
</dbReference>
<evidence type="ECO:0000313" key="2">
    <source>
        <dbReference type="EMBL" id="SFO65129.1"/>
    </source>
</evidence>
<reference evidence="3" key="1">
    <citation type="submission" date="2016-10" db="EMBL/GenBank/DDBJ databases">
        <authorList>
            <person name="Varghese N."/>
            <person name="Submissions S."/>
        </authorList>
    </citation>
    <scope>NUCLEOTIDE SEQUENCE [LARGE SCALE GENOMIC DNA]</scope>
    <source>
        <strain evidence="3">DSM 15282</strain>
    </source>
</reference>
<dbReference type="Gene3D" id="3.10.620.30">
    <property type="match status" value="1"/>
</dbReference>
<keyword evidence="3" id="KW-1185">Reference proteome</keyword>
<sequence length="285" mass="33064">MLIQVRHLSEYSYANPVGLGVHKLFLIPQHRPYFRIEHQKIKIDPKPVDHNYRQDLAGNWYQQAWFVGETESLKIETDWIFRLDSFNPFGFILDKGFEDSGWNHEYPHFNYQDVEKFLIPFLDRPEPVKYREFIIPIKSKSSGLVDFLVRLTEKVHQNWGHIIRHEQNIWDASLTYSSKKGSCRDLSLMQMDMLKSLGLATRFVSGYAFNPELDEGHELHAWLEVYLPGSGWVGMDPSLGLFTDHNYIPLAVHADPDATMPIQGAFLGSGKSELHTHVELKLIRA</sequence>
<evidence type="ECO:0000313" key="3">
    <source>
        <dbReference type="Proteomes" id="UP000199564"/>
    </source>
</evidence>
<keyword evidence="2" id="KW-0645">Protease</keyword>
<evidence type="ECO:0000259" key="1">
    <source>
        <dbReference type="SMART" id="SM00460"/>
    </source>
</evidence>
<dbReference type="EMBL" id="FOVW01000010">
    <property type="protein sequence ID" value="SFO65129.1"/>
    <property type="molecule type" value="Genomic_DNA"/>
</dbReference>
<gene>
    <name evidence="2" type="ORF">SAMN04488519_11098</name>
</gene>
<dbReference type="SUPFAM" id="SSF54001">
    <property type="entry name" value="Cysteine proteinases"/>
    <property type="match status" value="1"/>
</dbReference>
<dbReference type="InterPro" id="IPR013589">
    <property type="entry name" value="Bac_transglu_N"/>
</dbReference>
<accession>A0A1I5IXJ0</accession>
<name>A0A1I5IXJ0_9BACT</name>
<dbReference type="Pfam" id="PF01841">
    <property type="entry name" value="Transglut_core"/>
    <property type="match status" value="1"/>
</dbReference>
<dbReference type="InterPro" id="IPR038765">
    <property type="entry name" value="Papain-like_cys_pep_sf"/>
</dbReference>
<dbReference type="PANTHER" id="PTHR33490:SF1">
    <property type="entry name" value="SLL1233 PROTEIN"/>
    <property type="match status" value="1"/>
</dbReference>
<dbReference type="STRING" id="226506.SAMN04488519_11098"/>
<keyword evidence="2" id="KW-0378">Hydrolase</keyword>